<evidence type="ECO:0000313" key="1">
    <source>
        <dbReference type="EMBL" id="CAN0247901.1"/>
    </source>
</evidence>
<organism evidence="1 2">
    <name type="scientific">Rangifer tarandus platyrhynchus</name>
    <name type="common">Svalbard reindeer</name>
    <dbReference type="NCBI Taxonomy" id="3082113"/>
    <lineage>
        <taxon>Eukaryota</taxon>
        <taxon>Metazoa</taxon>
        <taxon>Chordata</taxon>
        <taxon>Craniata</taxon>
        <taxon>Vertebrata</taxon>
        <taxon>Euteleostomi</taxon>
        <taxon>Mammalia</taxon>
        <taxon>Eutheria</taxon>
        <taxon>Laurasiatheria</taxon>
        <taxon>Artiodactyla</taxon>
        <taxon>Ruminantia</taxon>
        <taxon>Pecora</taxon>
        <taxon>Cervidae</taxon>
        <taxon>Odocoileinae</taxon>
        <taxon>Rangifer</taxon>
    </lineage>
</organism>
<evidence type="ECO:0000313" key="2">
    <source>
        <dbReference type="Proteomes" id="UP001162501"/>
    </source>
</evidence>
<gene>
    <name evidence="1" type="ORF">MRATA1EN22A_LOCUS14303</name>
</gene>
<proteinExistence type="predicted"/>
<accession>A0AC59Z5R0</accession>
<dbReference type="Proteomes" id="UP001162501">
    <property type="component" value="Chromosome 24"/>
</dbReference>
<sequence>MDKPHPRNHKLGTVFLEMLSVEAKARPAGAVPKEAAAAAKVSPADVEPGPHRPTHTHRGNLARRRAHHGPAPVTRLQEAGPWRPRPTPPPIGRRAVTTTSREAGRVCECAYVCPCVRFALSFVPPSLADAAGLAEHSRILRKGPRRCPWRFPYEEDAASPLHKDAADWSFSSAQKSTCRKPRPRDFIGR</sequence>
<name>A0AC59Z5R0_RANTA</name>
<dbReference type="EMBL" id="OX596108">
    <property type="protein sequence ID" value="CAN0247901.1"/>
    <property type="molecule type" value="Genomic_DNA"/>
</dbReference>
<reference evidence="1" key="1">
    <citation type="submission" date="2023-05" db="EMBL/GenBank/DDBJ databases">
        <authorList>
            <consortium name="ELIXIR-Norway"/>
        </authorList>
    </citation>
    <scope>NUCLEOTIDE SEQUENCE</scope>
</reference>
<reference evidence="1" key="2">
    <citation type="submission" date="2025-03" db="EMBL/GenBank/DDBJ databases">
        <authorList>
            <consortium name="ELIXIR-Norway"/>
            <consortium name="Elixir Norway"/>
        </authorList>
    </citation>
    <scope>NUCLEOTIDE SEQUENCE</scope>
</reference>
<protein>
    <submittedName>
        <fullName evidence="1">Uncharacterized protein</fullName>
    </submittedName>
</protein>